<keyword evidence="3" id="KW-1185">Reference proteome</keyword>
<comment type="caution">
    <text evidence="2">The sequence shown here is derived from an EMBL/GenBank/DDBJ whole genome shotgun (WGS) entry which is preliminary data.</text>
</comment>
<accession>A0ABV2ZZ50</accession>
<gene>
    <name evidence="2" type="ORF">AB0E89_46445</name>
</gene>
<feature type="non-terminal residue" evidence="2">
    <location>
        <position position="1"/>
    </location>
</feature>
<dbReference type="EMBL" id="JBEZVE010000056">
    <property type="protein sequence ID" value="MEU3787866.1"/>
    <property type="molecule type" value="Genomic_DNA"/>
</dbReference>
<name>A0ABV2ZZ50_9ACTN</name>
<feature type="region of interest" description="Disordered" evidence="1">
    <location>
        <begin position="1"/>
        <end position="21"/>
    </location>
</feature>
<evidence type="ECO:0000313" key="3">
    <source>
        <dbReference type="Proteomes" id="UP001550739"/>
    </source>
</evidence>
<reference evidence="2 3" key="1">
    <citation type="submission" date="2024-06" db="EMBL/GenBank/DDBJ databases">
        <title>The Natural Products Discovery Center: Release of the First 8490 Sequenced Strains for Exploring Actinobacteria Biosynthetic Diversity.</title>
        <authorList>
            <person name="Kalkreuter E."/>
            <person name="Kautsar S.A."/>
            <person name="Yang D."/>
            <person name="Bader C.D."/>
            <person name="Teijaro C.N."/>
            <person name="Fluegel L."/>
            <person name="Davis C.M."/>
            <person name="Simpson J.R."/>
            <person name="Lauterbach L."/>
            <person name="Steele A.D."/>
            <person name="Gui C."/>
            <person name="Meng S."/>
            <person name="Li G."/>
            <person name="Viehrig K."/>
            <person name="Ye F."/>
            <person name="Su P."/>
            <person name="Kiefer A.F."/>
            <person name="Nichols A."/>
            <person name="Cepeda A.J."/>
            <person name="Yan W."/>
            <person name="Fan B."/>
            <person name="Jiang Y."/>
            <person name="Adhikari A."/>
            <person name="Zheng C.-J."/>
            <person name="Schuster L."/>
            <person name="Cowan T.M."/>
            <person name="Smanski M.J."/>
            <person name="Chevrette M.G."/>
            <person name="De Carvalho L.P.S."/>
            <person name="Shen B."/>
        </authorList>
    </citation>
    <scope>NUCLEOTIDE SEQUENCE [LARGE SCALE GENOMIC DNA]</scope>
    <source>
        <strain evidence="2 3">NPDC033843</strain>
    </source>
</reference>
<evidence type="ECO:0000313" key="2">
    <source>
        <dbReference type="EMBL" id="MEU3787866.1"/>
    </source>
</evidence>
<sequence length="114" mass="12253">SGVKTHRHQLSTDTTGVKTHPPLASKLTYKANLTDLARVCAVYAGDTEIDTADDTGPFDTETLGAADEALRQALDDAAPTDLEAAGWEHVPDEESARLYRITFPAPPTHRPEVA</sequence>
<evidence type="ECO:0000256" key="1">
    <source>
        <dbReference type="SAM" id="MobiDB-lite"/>
    </source>
</evidence>
<dbReference type="Proteomes" id="UP001550739">
    <property type="component" value="Unassembled WGS sequence"/>
</dbReference>
<protein>
    <submittedName>
        <fullName evidence="2">Uncharacterized protein</fullName>
    </submittedName>
</protein>
<organism evidence="2 3">
    <name type="scientific">Streptomyces sp. 900129855</name>
    <dbReference type="NCBI Taxonomy" id="3155129"/>
    <lineage>
        <taxon>Bacteria</taxon>
        <taxon>Bacillati</taxon>
        <taxon>Actinomycetota</taxon>
        <taxon>Actinomycetes</taxon>
        <taxon>Kitasatosporales</taxon>
        <taxon>Streptomycetaceae</taxon>
        <taxon>Streptomyces</taxon>
    </lineage>
</organism>
<proteinExistence type="predicted"/>